<dbReference type="Pfam" id="PF02594">
    <property type="entry name" value="DUF167"/>
    <property type="match status" value="1"/>
</dbReference>
<dbReference type="SUPFAM" id="SSF69786">
    <property type="entry name" value="YggU-like"/>
    <property type="match status" value="1"/>
</dbReference>
<evidence type="ECO:0000256" key="2">
    <source>
        <dbReference type="HAMAP-Rule" id="MF_00634"/>
    </source>
</evidence>
<evidence type="ECO:0000313" key="4">
    <source>
        <dbReference type="Proteomes" id="UP001596052"/>
    </source>
</evidence>
<name>A0ABW0KLI0_9BACT</name>
<reference evidence="4" key="1">
    <citation type="journal article" date="2019" name="Int. J. Syst. Evol. Microbiol.">
        <title>The Global Catalogue of Microorganisms (GCM) 10K type strain sequencing project: providing services to taxonomists for standard genome sequencing and annotation.</title>
        <authorList>
            <consortium name="The Broad Institute Genomics Platform"/>
            <consortium name="The Broad Institute Genome Sequencing Center for Infectious Disease"/>
            <person name="Wu L."/>
            <person name="Ma J."/>
        </authorList>
    </citation>
    <scope>NUCLEOTIDE SEQUENCE [LARGE SCALE GENOMIC DNA]</scope>
    <source>
        <strain evidence="4">CGMCC 4.1469</strain>
    </source>
</reference>
<dbReference type="RefSeq" id="WP_377164008.1">
    <property type="nucleotide sequence ID" value="NZ_JBHSMQ010000001.1"/>
</dbReference>
<evidence type="ECO:0000313" key="3">
    <source>
        <dbReference type="EMBL" id="MFC5454190.1"/>
    </source>
</evidence>
<protein>
    <recommendedName>
        <fullName evidence="2">UPF0235 protein ACFQDI_04915</fullName>
    </recommendedName>
</protein>
<evidence type="ECO:0000256" key="1">
    <source>
        <dbReference type="ARBA" id="ARBA00010364"/>
    </source>
</evidence>
<dbReference type="PANTHER" id="PTHR13420:SF7">
    <property type="entry name" value="UPF0235 PROTEIN C15ORF40"/>
    <property type="match status" value="1"/>
</dbReference>
<sequence>MKKHISENISTDRAQLAVRVTPNAKKSEFAGWTADEKGRPVLLLKLHAPPVDGKANTELIRFLAEALDCPKGQITFLRGTSSRQKTVELPAVMLERLPK</sequence>
<dbReference type="EMBL" id="JBHSMQ010000001">
    <property type="protein sequence ID" value="MFC5454190.1"/>
    <property type="molecule type" value="Genomic_DNA"/>
</dbReference>
<dbReference type="Proteomes" id="UP001596052">
    <property type="component" value="Unassembled WGS sequence"/>
</dbReference>
<dbReference type="SMART" id="SM01152">
    <property type="entry name" value="DUF167"/>
    <property type="match status" value="1"/>
</dbReference>
<dbReference type="InterPro" id="IPR003746">
    <property type="entry name" value="DUF167"/>
</dbReference>
<gene>
    <name evidence="3" type="ORF">ACFQDI_04915</name>
</gene>
<keyword evidence="4" id="KW-1185">Reference proteome</keyword>
<dbReference type="PANTHER" id="PTHR13420">
    <property type="entry name" value="UPF0235 PROTEIN C15ORF40"/>
    <property type="match status" value="1"/>
</dbReference>
<dbReference type="InterPro" id="IPR036591">
    <property type="entry name" value="YggU-like_sf"/>
</dbReference>
<organism evidence="3 4">
    <name type="scientific">Prosthecobacter fluviatilis</name>
    <dbReference type="NCBI Taxonomy" id="445931"/>
    <lineage>
        <taxon>Bacteria</taxon>
        <taxon>Pseudomonadati</taxon>
        <taxon>Verrucomicrobiota</taxon>
        <taxon>Verrucomicrobiia</taxon>
        <taxon>Verrucomicrobiales</taxon>
        <taxon>Verrucomicrobiaceae</taxon>
        <taxon>Prosthecobacter</taxon>
    </lineage>
</organism>
<dbReference type="NCBIfam" id="TIGR00251">
    <property type="entry name" value="DUF167 family protein"/>
    <property type="match status" value="1"/>
</dbReference>
<accession>A0ABW0KLI0</accession>
<proteinExistence type="inferred from homology"/>
<dbReference type="HAMAP" id="MF_00634">
    <property type="entry name" value="UPF0235"/>
    <property type="match status" value="1"/>
</dbReference>
<comment type="caution">
    <text evidence="3">The sequence shown here is derived from an EMBL/GenBank/DDBJ whole genome shotgun (WGS) entry which is preliminary data.</text>
</comment>
<comment type="similarity">
    <text evidence="1 2">Belongs to the UPF0235 family.</text>
</comment>
<dbReference type="Gene3D" id="3.30.1200.10">
    <property type="entry name" value="YggU-like"/>
    <property type="match status" value="1"/>
</dbReference>